<dbReference type="Pfam" id="PF15412">
    <property type="entry name" value="Nse4-Nse3_bdg"/>
    <property type="match status" value="1"/>
</dbReference>
<dbReference type="GO" id="GO:0005634">
    <property type="term" value="C:nucleus"/>
    <property type="evidence" value="ECO:0007669"/>
    <property type="project" value="UniProtKB-SubCell"/>
</dbReference>
<dbReference type="GO" id="GO:0030915">
    <property type="term" value="C:Smc5-Smc6 complex"/>
    <property type="evidence" value="ECO:0007669"/>
    <property type="project" value="UniProtKB-UniRule"/>
</dbReference>
<comment type="subunit">
    <text evidence="7">Component of the SMC5-SMC6 complex.</text>
</comment>
<keyword evidence="3 7" id="KW-0227">DNA damage</keyword>
<evidence type="ECO:0000313" key="11">
    <source>
        <dbReference type="EMBL" id="KAF7729267.1"/>
    </source>
</evidence>
<dbReference type="Proteomes" id="UP000605846">
    <property type="component" value="Unassembled WGS sequence"/>
</dbReference>
<feature type="domain" description="Non-structural maintenance of chromosome element 4 C-terminal" evidence="9">
    <location>
        <begin position="261"/>
        <end position="347"/>
    </location>
</feature>
<accession>A0A8H7BS77</accession>
<dbReference type="GO" id="GO:0006281">
    <property type="term" value="P:DNA repair"/>
    <property type="evidence" value="ECO:0007669"/>
    <property type="project" value="UniProtKB-UniRule"/>
</dbReference>
<dbReference type="PANTHER" id="PTHR16140">
    <property type="entry name" value="NON-STRUCTURAL MAINTENANCE OF CHROMOSOMES ELEMENT 4"/>
    <property type="match status" value="1"/>
</dbReference>
<feature type="region of interest" description="Disordered" evidence="8">
    <location>
        <begin position="1"/>
        <end position="72"/>
    </location>
</feature>
<organism evidence="11 12">
    <name type="scientific">Apophysomyces ossiformis</name>
    <dbReference type="NCBI Taxonomy" id="679940"/>
    <lineage>
        <taxon>Eukaryota</taxon>
        <taxon>Fungi</taxon>
        <taxon>Fungi incertae sedis</taxon>
        <taxon>Mucoromycota</taxon>
        <taxon>Mucoromycotina</taxon>
        <taxon>Mucoromycetes</taxon>
        <taxon>Mucorales</taxon>
        <taxon>Mucorineae</taxon>
        <taxon>Mucoraceae</taxon>
        <taxon>Apophysomyces</taxon>
    </lineage>
</organism>
<evidence type="ECO:0000256" key="2">
    <source>
        <dbReference type="ARBA" id="ARBA00008997"/>
    </source>
</evidence>
<feature type="compositionally biased region" description="Acidic residues" evidence="8">
    <location>
        <begin position="14"/>
        <end position="41"/>
    </location>
</feature>
<evidence type="ECO:0000256" key="7">
    <source>
        <dbReference type="RuleBase" id="RU365071"/>
    </source>
</evidence>
<evidence type="ECO:0000256" key="8">
    <source>
        <dbReference type="SAM" id="MobiDB-lite"/>
    </source>
</evidence>
<protein>
    <recommendedName>
        <fullName evidence="7">Non-structural maintenance of chromosomes element 4</fullName>
    </recommendedName>
</protein>
<comment type="function">
    <text evidence="7">Component of the SMC5-SMC6 complex, that promotes sister chromatid alignment after DNA damage and facilitates double-stranded DNA breaks (DSBs) repair via homologous recombination between sister chromatids.</text>
</comment>
<keyword evidence="6 7" id="KW-0539">Nucleus</keyword>
<evidence type="ECO:0000313" key="12">
    <source>
        <dbReference type="Proteomes" id="UP000605846"/>
    </source>
</evidence>
<evidence type="ECO:0000259" key="9">
    <source>
        <dbReference type="Pfam" id="PF08743"/>
    </source>
</evidence>
<dbReference type="InterPro" id="IPR027786">
    <property type="entry name" value="Nse4/EID"/>
</dbReference>
<gene>
    <name evidence="11" type="primary">NSE4</name>
    <name evidence="11" type="ORF">EC973_004797</name>
</gene>
<dbReference type="GO" id="GO:0006310">
    <property type="term" value="P:DNA recombination"/>
    <property type="evidence" value="ECO:0007669"/>
    <property type="project" value="UniProtKB-UniRule"/>
</dbReference>
<dbReference type="PANTHER" id="PTHR16140:SF0">
    <property type="entry name" value="NON-STRUCTURAL MAINTENANCE OF CHROMOSOMES ELEMENT 4"/>
    <property type="match status" value="1"/>
</dbReference>
<sequence length="362" mass="41759">MSAIDDPSNRPQEDDNVDMDNDTASDEDQLEEEEENDDMAVDDAYATLTQHLDQETDRSAYDPSQDKEERRQLRQSYRKLITKTEENRRNYTHVGNNGLIDTLEKANVLYARVRNTQEATLDSKLLVLSADLGTQKARNLRLDNQVFNVDEFVSKIITYGRSAEVTERERSRSDQEPDLDWKKIGLKAVAFGKAAHSIDFMLGPLSVEKKQRKVTKQVRLVKNKEDLVQPTKLQESDLQQQENETSNNVNQIYRILDERGPVNYFEFITNPESFSQTAENMFYVSFLIRNAVAEIDDSSGQPILATRAPPLTEELADNLRKKQVIMNLDMALWKEIIETYGIRESTIPTRPKRKEMTPGKWY</sequence>
<proteinExistence type="inferred from homology"/>
<evidence type="ECO:0000256" key="3">
    <source>
        <dbReference type="ARBA" id="ARBA00022763"/>
    </source>
</evidence>
<comment type="similarity">
    <text evidence="2 7">Belongs to the NSE4 family.</text>
</comment>
<dbReference type="InterPro" id="IPR029225">
    <property type="entry name" value="Nse4_Nse3-bd"/>
</dbReference>
<dbReference type="AlphaFoldDB" id="A0A8H7BS77"/>
<reference evidence="11" key="1">
    <citation type="submission" date="2020-01" db="EMBL/GenBank/DDBJ databases">
        <title>Genome Sequencing of Three Apophysomyces-Like Fungal Strains Confirms a Novel Fungal Genus in the Mucoromycota with divergent Burkholderia-like Endosymbiotic Bacteria.</title>
        <authorList>
            <person name="Stajich J.E."/>
            <person name="Macias A.M."/>
            <person name="Carter-House D."/>
            <person name="Lovett B."/>
            <person name="Kasson L.R."/>
            <person name="Berry K."/>
            <person name="Grigoriev I."/>
            <person name="Chang Y."/>
            <person name="Spatafora J."/>
            <person name="Kasson M.T."/>
        </authorList>
    </citation>
    <scope>NUCLEOTIDE SEQUENCE</scope>
    <source>
        <strain evidence="11">NRRL A-21654</strain>
    </source>
</reference>
<evidence type="ECO:0000256" key="1">
    <source>
        <dbReference type="ARBA" id="ARBA00004123"/>
    </source>
</evidence>
<dbReference type="Pfam" id="PF08743">
    <property type="entry name" value="Nse4_C"/>
    <property type="match status" value="1"/>
</dbReference>
<evidence type="ECO:0000259" key="10">
    <source>
        <dbReference type="Pfam" id="PF15412"/>
    </source>
</evidence>
<keyword evidence="5 7" id="KW-0234">DNA repair</keyword>
<keyword evidence="4 7" id="KW-0233">DNA recombination</keyword>
<dbReference type="EMBL" id="JABAYA010000027">
    <property type="protein sequence ID" value="KAF7729267.1"/>
    <property type="molecule type" value="Genomic_DNA"/>
</dbReference>
<comment type="caution">
    <text evidence="11">The sequence shown here is derived from an EMBL/GenBank/DDBJ whole genome shotgun (WGS) entry which is preliminary data.</text>
</comment>
<comment type="subcellular location">
    <subcellularLocation>
        <location evidence="1 7">Nucleus</location>
    </subcellularLocation>
</comment>
<evidence type="ECO:0000256" key="4">
    <source>
        <dbReference type="ARBA" id="ARBA00023172"/>
    </source>
</evidence>
<dbReference type="OrthoDB" id="361242at2759"/>
<evidence type="ECO:0000256" key="5">
    <source>
        <dbReference type="ARBA" id="ARBA00023204"/>
    </source>
</evidence>
<evidence type="ECO:0000256" key="6">
    <source>
        <dbReference type="ARBA" id="ARBA00023242"/>
    </source>
</evidence>
<dbReference type="InterPro" id="IPR014854">
    <property type="entry name" value="Nse4_C"/>
</dbReference>
<keyword evidence="12" id="KW-1185">Reference proteome</keyword>
<feature type="domain" description="Nse4/EID protein Nse3/MAGE-binding" evidence="10">
    <location>
        <begin position="122"/>
        <end position="168"/>
    </location>
</feature>
<feature type="compositionally biased region" description="Basic and acidic residues" evidence="8">
    <location>
        <begin position="52"/>
        <end position="72"/>
    </location>
</feature>
<name>A0A8H7BS77_9FUNG</name>